<dbReference type="AlphaFoldDB" id="A0AAV3YCN6"/>
<organism evidence="1 2">
    <name type="scientific">Plakobranchus ocellatus</name>
    <dbReference type="NCBI Taxonomy" id="259542"/>
    <lineage>
        <taxon>Eukaryota</taxon>
        <taxon>Metazoa</taxon>
        <taxon>Spiralia</taxon>
        <taxon>Lophotrochozoa</taxon>
        <taxon>Mollusca</taxon>
        <taxon>Gastropoda</taxon>
        <taxon>Heterobranchia</taxon>
        <taxon>Euthyneura</taxon>
        <taxon>Panpulmonata</taxon>
        <taxon>Sacoglossa</taxon>
        <taxon>Placobranchoidea</taxon>
        <taxon>Plakobranchidae</taxon>
        <taxon>Plakobranchus</taxon>
    </lineage>
</organism>
<gene>
    <name evidence="1" type="ORF">PoB_001160600</name>
</gene>
<protein>
    <recommendedName>
        <fullName evidence="3">Tudor domain-containing protein</fullName>
    </recommendedName>
</protein>
<evidence type="ECO:0000313" key="1">
    <source>
        <dbReference type="EMBL" id="GFN85100.1"/>
    </source>
</evidence>
<comment type="caution">
    <text evidence="1">The sequence shown here is derived from an EMBL/GenBank/DDBJ whole genome shotgun (WGS) entry which is preliminary data.</text>
</comment>
<dbReference type="Proteomes" id="UP000735302">
    <property type="component" value="Unassembled WGS sequence"/>
</dbReference>
<evidence type="ECO:0000313" key="2">
    <source>
        <dbReference type="Proteomes" id="UP000735302"/>
    </source>
</evidence>
<reference evidence="1 2" key="1">
    <citation type="journal article" date="2021" name="Elife">
        <title>Chloroplast acquisition without the gene transfer in kleptoplastic sea slugs, Plakobranchus ocellatus.</title>
        <authorList>
            <person name="Maeda T."/>
            <person name="Takahashi S."/>
            <person name="Yoshida T."/>
            <person name="Shimamura S."/>
            <person name="Takaki Y."/>
            <person name="Nagai Y."/>
            <person name="Toyoda A."/>
            <person name="Suzuki Y."/>
            <person name="Arimoto A."/>
            <person name="Ishii H."/>
            <person name="Satoh N."/>
            <person name="Nishiyama T."/>
            <person name="Hasebe M."/>
            <person name="Maruyama T."/>
            <person name="Minagawa J."/>
            <person name="Obokata J."/>
            <person name="Shigenobu S."/>
        </authorList>
    </citation>
    <scope>NUCLEOTIDE SEQUENCE [LARGE SCALE GENOMIC DNA]</scope>
</reference>
<evidence type="ECO:0008006" key="3">
    <source>
        <dbReference type="Google" id="ProtNLM"/>
    </source>
</evidence>
<sequence length="124" mass="14719">MCENIEWVEEWEFVKLANIDECQNEASEAENVDNEDSLRVGAFHIVMWNGKDYVAKIMAVDGNWVHLNFMKWHVGKLCWGEEDLSWEESDIVGCEVELKLDEIRSNQRKQYFTYTLKMPKLLER</sequence>
<name>A0AAV3YCN6_9GAST</name>
<accession>A0AAV3YCN6</accession>
<keyword evidence="2" id="KW-1185">Reference proteome</keyword>
<proteinExistence type="predicted"/>
<dbReference type="EMBL" id="BLXT01001370">
    <property type="protein sequence ID" value="GFN85100.1"/>
    <property type="molecule type" value="Genomic_DNA"/>
</dbReference>